<organism evidence="4 5">
    <name type="scientific">Phytohabitans rumicis</name>
    <dbReference type="NCBI Taxonomy" id="1076125"/>
    <lineage>
        <taxon>Bacteria</taxon>
        <taxon>Bacillati</taxon>
        <taxon>Actinomycetota</taxon>
        <taxon>Actinomycetes</taxon>
        <taxon>Micromonosporales</taxon>
        <taxon>Micromonosporaceae</taxon>
    </lineage>
</organism>
<dbReference type="Pfam" id="PF00553">
    <property type="entry name" value="CBM_2"/>
    <property type="match status" value="1"/>
</dbReference>
<evidence type="ECO:0000259" key="3">
    <source>
        <dbReference type="PROSITE" id="PS51173"/>
    </source>
</evidence>
<feature type="region of interest" description="Disordered" evidence="1">
    <location>
        <begin position="46"/>
        <end position="102"/>
    </location>
</feature>
<feature type="compositionally biased region" description="Pro residues" evidence="1">
    <location>
        <begin position="90"/>
        <end position="99"/>
    </location>
</feature>
<reference evidence="4 5" key="1">
    <citation type="submission" date="2020-03" db="EMBL/GenBank/DDBJ databases">
        <title>Whole genome shotgun sequence of Phytohabitans rumicis NBRC 108638.</title>
        <authorList>
            <person name="Komaki H."/>
            <person name="Tamura T."/>
        </authorList>
    </citation>
    <scope>NUCLEOTIDE SEQUENCE [LARGE SCALE GENOMIC DNA]</scope>
    <source>
        <strain evidence="4 5">NBRC 108638</strain>
    </source>
</reference>
<feature type="domain" description="CBM2" evidence="3">
    <location>
        <begin position="92"/>
        <end position="206"/>
    </location>
</feature>
<dbReference type="SMART" id="SM00637">
    <property type="entry name" value="CBD_II"/>
    <property type="match status" value="1"/>
</dbReference>
<protein>
    <recommendedName>
        <fullName evidence="3">CBM2 domain-containing protein</fullName>
    </recommendedName>
</protein>
<evidence type="ECO:0000313" key="4">
    <source>
        <dbReference type="EMBL" id="GFJ90819.1"/>
    </source>
</evidence>
<evidence type="ECO:0000256" key="1">
    <source>
        <dbReference type="SAM" id="MobiDB-lite"/>
    </source>
</evidence>
<comment type="caution">
    <text evidence="4">The sequence shown here is derived from an EMBL/GenBank/DDBJ whole genome shotgun (WGS) entry which is preliminary data.</text>
</comment>
<name>A0A6V8L859_9ACTN</name>
<dbReference type="GO" id="GO:0004553">
    <property type="term" value="F:hydrolase activity, hydrolyzing O-glycosyl compounds"/>
    <property type="evidence" value="ECO:0007669"/>
    <property type="project" value="InterPro"/>
</dbReference>
<dbReference type="Proteomes" id="UP000482960">
    <property type="component" value="Unassembled WGS sequence"/>
</dbReference>
<keyword evidence="2" id="KW-0812">Transmembrane</keyword>
<dbReference type="AlphaFoldDB" id="A0A6V8L859"/>
<dbReference type="Gene3D" id="2.60.40.290">
    <property type="match status" value="1"/>
</dbReference>
<dbReference type="InterPro" id="IPR008965">
    <property type="entry name" value="CBM2/CBM3_carb-bd_dom_sf"/>
</dbReference>
<feature type="compositionally biased region" description="Low complexity" evidence="1">
    <location>
        <begin position="75"/>
        <end position="89"/>
    </location>
</feature>
<accession>A0A6V8L859</accession>
<keyword evidence="2" id="KW-0472">Membrane</keyword>
<dbReference type="RefSeq" id="WP_173078097.1">
    <property type="nucleotide sequence ID" value="NZ_BAABJB010000003.1"/>
</dbReference>
<sequence length="206" mass="21179">MLPWVPAVFGVGIMLGLLVFAVVSLRPSDPDGVSLPAAVTNTPPFLAGPSVPDSGDSGVATPEAPRASVTPSPTPARTTAAPRPTRTTAPPAPPPPPAPELTGRYRVVESFSDTFIGEVRVANSANGARNWTVRLEFPANVGGLRTFWVEGAQQPKLQRSGNAFIFTSGASVGAGKVALLRFQFNRTGSVSTPTACSVNGTACSGL</sequence>
<dbReference type="GO" id="GO:0030247">
    <property type="term" value="F:polysaccharide binding"/>
    <property type="evidence" value="ECO:0007669"/>
    <property type="project" value="UniProtKB-UniRule"/>
</dbReference>
<dbReference type="PROSITE" id="PS51173">
    <property type="entry name" value="CBM2"/>
    <property type="match status" value="1"/>
</dbReference>
<dbReference type="EMBL" id="BLPG01000001">
    <property type="protein sequence ID" value="GFJ90819.1"/>
    <property type="molecule type" value="Genomic_DNA"/>
</dbReference>
<keyword evidence="5" id="KW-1185">Reference proteome</keyword>
<dbReference type="GO" id="GO:0005975">
    <property type="term" value="P:carbohydrate metabolic process"/>
    <property type="evidence" value="ECO:0007669"/>
    <property type="project" value="InterPro"/>
</dbReference>
<dbReference type="InterPro" id="IPR001919">
    <property type="entry name" value="CBD2"/>
</dbReference>
<keyword evidence="2" id="KW-1133">Transmembrane helix</keyword>
<gene>
    <name evidence="4" type="ORF">Prum_044610</name>
</gene>
<proteinExistence type="predicted"/>
<dbReference type="SUPFAM" id="SSF49384">
    <property type="entry name" value="Carbohydrate-binding domain"/>
    <property type="match status" value="1"/>
</dbReference>
<evidence type="ECO:0000313" key="5">
    <source>
        <dbReference type="Proteomes" id="UP000482960"/>
    </source>
</evidence>
<reference evidence="4 5" key="2">
    <citation type="submission" date="2020-03" db="EMBL/GenBank/DDBJ databases">
        <authorList>
            <person name="Ichikawa N."/>
            <person name="Kimura A."/>
            <person name="Kitahashi Y."/>
            <person name="Uohara A."/>
        </authorList>
    </citation>
    <scope>NUCLEOTIDE SEQUENCE [LARGE SCALE GENOMIC DNA]</scope>
    <source>
        <strain evidence="4 5">NBRC 108638</strain>
    </source>
</reference>
<dbReference type="InterPro" id="IPR012291">
    <property type="entry name" value="CBM2_carb-bd_dom_sf"/>
</dbReference>
<evidence type="ECO:0000256" key="2">
    <source>
        <dbReference type="SAM" id="Phobius"/>
    </source>
</evidence>
<feature type="transmembrane region" description="Helical" evidence="2">
    <location>
        <begin position="6"/>
        <end position="25"/>
    </location>
</feature>